<gene>
    <name evidence="7" type="ORF">V6617_13220</name>
</gene>
<dbReference type="Pfam" id="PF08281">
    <property type="entry name" value="Sigma70_r4_2"/>
    <property type="match status" value="1"/>
</dbReference>
<dbReference type="InterPro" id="IPR013249">
    <property type="entry name" value="RNA_pol_sigma70_r4_t2"/>
</dbReference>
<keyword evidence="8" id="KW-1185">Reference proteome</keyword>
<dbReference type="NCBIfam" id="TIGR02937">
    <property type="entry name" value="sigma70-ECF"/>
    <property type="match status" value="1"/>
</dbReference>
<dbReference type="PANTHER" id="PTHR43133:SF25">
    <property type="entry name" value="RNA POLYMERASE SIGMA FACTOR RFAY-RELATED"/>
    <property type="match status" value="1"/>
</dbReference>
<evidence type="ECO:0000259" key="5">
    <source>
        <dbReference type="Pfam" id="PF04542"/>
    </source>
</evidence>
<evidence type="ECO:0000256" key="2">
    <source>
        <dbReference type="ARBA" id="ARBA00023015"/>
    </source>
</evidence>
<evidence type="ECO:0000259" key="6">
    <source>
        <dbReference type="Pfam" id="PF08281"/>
    </source>
</evidence>
<evidence type="ECO:0000256" key="4">
    <source>
        <dbReference type="ARBA" id="ARBA00023163"/>
    </source>
</evidence>
<dbReference type="InterPro" id="IPR036388">
    <property type="entry name" value="WH-like_DNA-bd_sf"/>
</dbReference>
<sequence length="154" mass="17435">MSLTRGPADADDVVQAACERALRAPEKFAPGTRLDAWMMRIIHNLWIDVYRKRRRETLEDTTDPINDRLGDDGRALVESRSELARTWRLVSALPEEQRSVLTLVCVEGLSYRDTADVLDIPVGTVMSRLARARLRLADELSQTDISATRTAERQ</sequence>
<dbReference type="InterPro" id="IPR013324">
    <property type="entry name" value="RNA_pol_sigma_r3/r4-like"/>
</dbReference>
<feature type="domain" description="RNA polymerase sigma-70 region 2" evidence="5">
    <location>
        <begin position="2"/>
        <end position="55"/>
    </location>
</feature>
<dbReference type="PANTHER" id="PTHR43133">
    <property type="entry name" value="RNA POLYMERASE ECF-TYPE SIGMA FACTO"/>
    <property type="match status" value="1"/>
</dbReference>
<feature type="domain" description="RNA polymerase sigma factor 70 region 4 type 2" evidence="6">
    <location>
        <begin position="87"/>
        <end position="136"/>
    </location>
</feature>
<dbReference type="InterPro" id="IPR007627">
    <property type="entry name" value="RNA_pol_sigma70_r2"/>
</dbReference>
<organism evidence="7 8">
    <name type="scientific">Pelagibacterium nitratireducens</name>
    <dbReference type="NCBI Taxonomy" id="1046114"/>
    <lineage>
        <taxon>Bacteria</taxon>
        <taxon>Pseudomonadati</taxon>
        <taxon>Pseudomonadota</taxon>
        <taxon>Alphaproteobacteria</taxon>
        <taxon>Hyphomicrobiales</taxon>
        <taxon>Devosiaceae</taxon>
        <taxon>Pelagibacterium</taxon>
    </lineage>
</organism>
<evidence type="ECO:0000313" key="8">
    <source>
        <dbReference type="Proteomes" id="UP001369958"/>
    </source>
</evidence>
<keyword evidence="2" id="KW-0805">Transcription regulation</keyword>
<evidence type="ECO:0000256" key="1">
    <source>
        <dbReference type="ARBA" id="ARBA00010641"/>
    </source>
</evidence>
<dbReference type="Pfam" id="PF04542">
    <property type="entry name" value="Sigma70_r2"/>
    <property type="match status" value="1"/>
</dbReference>
<dbReference type="RefSeq" id="WP_338607427.1">
    <property type="nucleotide sequence ID" value="NZ_CP146275.1"/>
</dbReference>
<name>A0ABZ2HXX1_9HYPH</name>
<evidence type="ECO:0000256" key="3">
    <source>
        <dbReference type="ARBA" id="ARBA00023082"/>
    </source>
</evidence>
<dbReference type="SUPFAM" id="SSF88946">
    <property type="entry name" value="Sigma2 domain of RNA polymerase sigma factors"/>
    <property type="match status" value="1"/>
</dbReference>
<dbReference type="InterPro" id="IPR039425">
    <property type="entry name" value="RNA_pol_sigma-70-like"/>
</dbReference>
<comment type="similarity">
    <text evidence="1">Belongs to the sigma-70 factor family. ECF subfamily.</text>
</comment>
<accession>A0ABZ2HXX1</accession>
<dbReference type="Gene3D" id="1.10.1740.10">
    <property type="match status" value="1"/>
</dbReference>
<dbReference type="Gene3D" id="1.10.10.10">
    <property type="entry name" value="Winged helix-like DNA-binding domain superfamily/Winged helix DNA-binding domain"/>
    <property type="match status" value="1"/>
</dbReference>
<proteinExistence type="inferred from homology"/>
<dbReference type="InterPro" id="IPR014284">
    <property type="entry name" value="RNA_pol_sigma-70_dom"/>
</dbReference>
<dbReference type="SUPFAM" id="SSF88659">
    <property type="entry name" value="Sigma3 and sigma4 domains of RNA polymerase sigma factors"/>
    <property type="match status" value="1"/>
</dbReference>
<protein>
    <submittedName>
        <fullName evidence="7">RNA polymerase sigma factor</fullName>
    </submittedName>
</protein>
<dbReference type="InterPro" id="IPR013325">
    <property type="entry name" value="RNA_pol_sigma_r2"/>
</dbReference>
<keyword evidence="3" id="KW-0731">Sigma factor</keyword>
<dbReference type="EMBL" id="CP146275">
    <property type="protein sequence ID" value="WWT31964.1"/>
    <property type="molecule type" value="Genomic_DNA"/>
</dbReference>
<reference evidence="7 8" key="1">
    <citation type="submission" date="2024-02" db="EMBL/GenBank/DDBJ databases">
        <title>Complete genome sequence of Pelagibacterium nitratireducens ZH15.</title>
        <authorList>
            <person name="Zhao L.H."/>
        </authorList>
    </citation>
    <scope>NUCLEOTIDE SEQUENCE [LARGE SCALE GENOMIC DNA]</scope>
    <source>
        <strain evidence="7 8">ZH15</strain>
    </source>
</reference>
<keyword evidence="4" id="KW-0804">Transcription</keyword>
<dbReference type="Proteomes" id="UP001369958">
    <property type="component" value="Chromosome"/>
</dbReference>
<evidence type="ECO:0000313" key="7">
    <source>
        <dbReference type="EMBL" id="WWT31964.1"/>
    </source>
</evidence>